<dbReference type="EMBL" id="JAENHL010000008">
    <property type="protein sequence ID" value="MBK1870234.1"/>
    <property type="molecule type" value="Genomic_DNA"/>
</dbReference>
<proteinExistence type="predicted"/>
<sequence>MKSVLAAAPGPAKKGSPRKKGWALGSDIGADLETQIIEGRLSPGAKLDEVTIGNHYSVSRTPVREALRALAAKGLVEFQPRIGAIVARPTVGEVMDLFEVVAELEGVAARLACERMDEADEKVIVETHHACIEAASSLDPKKYYQTNGQFHEAIQKAAHNQMLSEQIEHLNKRLSPYRRFITFRPGRTETALREHEEVFSALLKRDGAAASTALRDHVRVLAEDTLALARSLKF</sequence>
<evidence type="ECO:0000313" key="2">
    <source>
        <dbReference type="Proteomes" id="UP000616151"/>
    </source>
</evidence>
<reference evidence="1" key="1">
    <citation type="submission" date="2021-01" db="EMBL/GenBank/DDBJ databases">
        <authorList>
            <person name="Sun Q."/>
        </authorList>
    </citation>
    <scope>NUCLEOTIDE SEQUENCE</scope>
    <source>
        <strain evidence="1">YIM B02566</strain>
    </source>
</reference>
<name>A0ACC5RC72_9HYPH</name>
<evidence type="ECO:0000313" key="1">
    <source>
        <dbReference type="EMBL" id="MBK1870234.1"/>
    </source>
</evidence>
<gene>
    <name evidence="1" type="ORF">JHL16_27980</name>
</gene>
<keyword evidence="2" id="KW-1185">Reference proteome</keyword>
<accession>A0ACC5RC72</accession>
<comment type="caution">
    <text evidence="1">The sequence shown here is derived from an EMBL/GenBank/DDBJ whole genome shotgun (WGS) entry which is preliminary data.</text>
</comment>
<organism evidence="1 2">
    <name type="scientific">Taklimakanibacter albus</name>
    <dbReference type="NCBI Taxonomy" id="2800327"/>
    <lineage>
        <taxon>Bacteria</taxon>
        <taxon>Pseudomonadati</taxon>
        <taxon>Pseudomonadota</taxon>
        <taxon>Alphaproteobacteria</taxon>
        <taxon>Hyphomicrobiales</taxon>
        <taxon>Aestuariivirgaceae</taxon>
        <taxon>Taklimakanibacter</taxon>
    </lineage>
</organism>
<protein>
    <submittedName>
        <fullName evidence="1">GntR family transcriptional regulator</fullName>
    </submittedName>
</protein>
<dbReference type="Proteomes" id="UP000616151">
    <property type="component" value="Unassembled WGS sequence"/>
</dbReference>